<comment type="similarity">
    <text evidence="2">Belongs to the TonB family.</text>
</comment>
<dbReference type="PROSITE" id="PS52015">
    <property type="entry name" value="TONB_CTD"/>
    <property type="match status" value="1"/>
</dbReference>
<feature type="coiled-coil region" evidence="12">
    <location>
        <begin position="173"/>
        <end position="207"/>
    </location>
</feature>
<dbReference type="SUPFAM" id="SSF74653">
    <property type="entry name" value="TolA/TonB C-terminal domain"/>
    <property type="match status" value="1"/>
</dbReference>
<evidence type="ECO:0000256" key="1">
    <source>
        <dbReference type="ARBA" id="ARBA00004383"/>
    </source>
</evidence>
<keyword evidence="12" id="KW-0175">Coiled coil</keyword>
<organism evidence="16 17">
    <name type="scientific">Denitratimonas tolerans</name>
    <dbReference type="NCBI Taxonomy" id="1338420"/>
    <lineage>
        <taxon>Bacteria</taxon>
        <taxon>Pseudomonadati</taxon>
        <taxon>Pseudomonadota</taxon>
        <taxon>Gammaproteobacteria</taxon>
        <taxon>Lysobacterales</taxon>
        <taxon>Lysobacteraceae</taxon>
        <taxon>Denitratimonas</taxon>
    </lineage>
</organism>
<dbReference type="InterPro" id="IPR006260">
    <property type="entry name" value="TonB/TolA_C"/>
</dbReference>
<feature type="region of interest" description="Disordered" evidence="13">
    <location>
        <begin position="29"/>
        <end position="61"/>
    </location>
</feature>
<proteinExistence type="inferred from homology"/>
<evidence type="ECO:0000256" key="5">
    <source>
        <dbReference type="ARBA" id="ARBA00022475"/>
    </source>
</evidence>
<feature type="signal peptide" evidence="14">
    <location>
        <begin position="1"/>
        <end position="28"/>
    </location>
</feature>
<keyword evidence="7" id="KW-0812">Transmembrane</keyword>
<feature type="compositionally biased region" description="Pro residues" evidence="13">
    <location>
        <begin position="223"/>
        <end position="252"/>
    </location>
</feature>
<keyword evidence="6" id="KW-0997">Cell inner membrane</keyword>
<keyword evidence="8" id="KW-0677">Repeat</keyword>
<dbReference type="AlphaFoldDB" id="A0AAW9R7F1"/>
<evidence type="ECO:0000256" key="10">
    <source>
        <dbReference type="ARBA" id="ARBA00022989"/>
    </source>
</evidence>
<dbReference type="Proteomes" id="UP001364472">
    <property type="component" value="Unassembled WGS sequence"/>
</dbReference>
<evidence type="ECO:0000256" key="12">
    <source>
        <dbReference type="SAM" id="Coils"/>
    </source>
</evidence>
<evidence type="ECO:0000256" key="6">
    <source>
        <dbReference type="ARBA" id="ARBA00022519"/>
    </source>
</evidence>
<dbReference type="GO" id="GO:0055085">
    <property type="term" value="P:transmembrane transport"/>
    <property type="evidence" value="ECO:0007669"/>
    <property type="project" value="InterPro"/>
</dbReference>
<keyword evidence="5" id="KW-1003">Cell membrane</keyword>
<keyword evidence="17" id="KW-1185">Reference proteome</keyword>
<dbReference type="Pfam" id="PF03544">
    <property type="entry name" value="TonB_C"/>
    <property type="match status" value="1"/>
</dbReference>
<dbReference type="NCBIfam" id="TIGR01352">
    <property type="entry name" value="tonB_Cterm"/>
    <property type="match status" value="1"/>
</dbReference>
<dbReference type="PANTHER" id="PTHR33446">
    <property type="entry name" value="PROTEIN TONB-RELATED"/>
    <property type="match status" value="1"/>
</dbReference>
<evidence type="ECO:0000256" key="13">
    <source>
        <dbReference type="SAM" id="MobiDB-lite"/>
    </source>
</evidence>
<comment type="subcellular location">
    <subcellularLocation>
        <location evidence="1">Cell inner membrane</location>
        <topology evidence="1">Single-pass membrane protein</topology>
        <orientation evidence="1">Periplasmic side</orientation>
    </subcellularLocation>
</comment>
<protein>
    <recommendedName>
        <fullName evidence="3">Protein TonB</fullName>
    </recommendedName>
</protein>
<evidence type="ECO:0000256" key="8">
    <source>
        <dbReference type="ARBA" id="ARBA00022737"/>
    </source>
</evidence>
<feature type="chain" id="PRO_5044027117" description="Protein TonB" evidence="14">
    <location>
        <begin position="29"/>
        <end position="342"/>
    </location>
</feature>
<feature type="compositionally biased region" description="Low complexity" evidence="13">
    <location>
        <begin position="42"/>
        <end position="53"/>
    </location>
</feature>
<evidence type="ECO:0000256" key="14">
    <source>
        <dbReference type="SAM" id="SignalP"/>
    </source>
</evidence>
<evidence type="ECO:0000313" key="17">
    <source>
        <dbReference type="Proteomes" id="UP001364472"/>
    </source>
</evidence>
<keyword evidence="4" id="KW-0813">Transport</keyword>
<evidence type="ECO:0000256" key="3">
    <source>
        <dbReference type="ARBA" id="ARBA00022362"/>
    </source>
</evidence>
<keyword evidence="14" id="KW-0732">Signal</keyword>
<reference evidence="16 17" key="1">
    <citation type="journal article" date="2016" name="Antonie Van Leeuwenhoek">
        <title>Denitratimonas tolerans gen. nov., sp. nov., a denitrifying bacterium isolated from a bioreactor for tannery wastewater treatment.</title>
        <authorList>
            <person name="Han S.I."/>
            <person name="Kim J.O."/>
            <person name="Lee Y.R."/>
            <person name="Ekpeghere K.I."/>
            <person name="Koh S.C."/>
            <person name="Whang K.S."/>
        </authorList>
    </citation>
    <scope>NUCLEOTIDE SEQUENCE [LARGE SCALE GENOMIC DNA]</scope>
    <source>
        <strain evidence="16 17">KACC 17565</strain>
    </source>
</reference>
<evidence type="ECO:0000256" key="11">
    <source>
        <dbReference type="ARBA" id="ARBA00023136"/>
    </source>
</evidence>
<dbReference type="GO" id="GO:0015031">
    <property type="term" value="P:protein transport"/>
    <property type="evidence" value="ECO:0007669"/>
    <property type="project" value="UniProtKB-KW"/>
</dbReference>
<dbReference type="Gene3D" id="3.30.2420.10">
    <property type="entry name" value="TonB"/>
    <property type="match status" value="1"/>
</dbReference>
<evidence type="ECO:0000256" key="2">
    <source>
        <dbReference type="ARBA" id="ARBA00006555"/>
    </source>
</evidence>
<dbReference type="RefSeq" id="WP_337336042.1">
    <property type="nucleotide sequence ID" value="NZ_JBBDHC010000018.1"/>
</dbReference>
<evidence type="ECO:0000256" key="9">
    <source>
        <dbReference type="ARBA" id="ARBA00022927"/>
    </source>
</evidence>
<accession>A0AAW9R7F1</accession>
<gene>
    <name evidence="16" type="ORF">WB794_11720</name>
</gene>
<keyword evidence="10" id="KW-1133">Transmembrane helix</keyword>
<comment type="caution">
    <text evidence="16">The sequence shown here is derived from an EMBL/GenBank/DDBJ whole genome shotgun (WGS) entry which is preliminary data.</text>
</comment>
<keyword evidence="9" id="KW-0653">Protein transport</keyword>
<dbReference type="PANTHER" id="PTHR33446:SF8">
    <property type="entry name" value="PROTEIN TONB"/>
    <property type="match status" value="1"/>
</dbReference>
<keyword evidence="11" id="KW-0472">Membrane</keyword>
<evidence type="ECO:0000313" key="16">
    <source>
        <dbReference type="EMBL" id="MEJ1250340.1"/>
    </source>
</evidence>
<name>A0AAW9R7F1_9GAMM</name>
<feature type="domain" description="TonB C-terminal" evidence="15">
    <location>
        <begin position="257"/>
        <end position="342"/>
    </location>
</feature>
<feature type="compositionally biased region" description="Low complexity" evidence="13">
    <location>
        <begin position="253"/>
        <end position="268"/>
    </location>
</feature>
<evidence type="ECO:0000259" key="15">
    <source>
        <dbReference type="PROSITE" id="PS52015"/>
    </source>
</evidence>
<dbReference type="InterPro" id="IPR037682">
    <property type="entry name" value="TonB_C"/>
</dbReference>
<feature type="region of interest" description="Disordered" evidence="13">
    <location>
        <begin position="215"/>
        <end position="268"/>
    </location>
</feature>
<evidence type="ECO:0000256" key="4">
    <source>
        <dbReference type="ARBA" id="ARBA00022448"/>
    </source>
</evidence>
<dbReference type="EMBL" id="JBBDHC010000018">
    <property type="protein sequence ID" value="MEJ1250340.1"/>
    <property type="molecule type" value="Genomic_DNA"/>
</dbReference>
<dbReference type="InterPro" id="IPR051045">
    <property type="entry name" value="TonB-dependent_transducer"/>
</dbReference>
<dbReference type="GO" id="GO:0098797">
    <property type="term" value="C:plasma membrane protein complex"/>
    <property type="evidence" value="ECO:0007669"/>
    <property type="project" value="TreeGrafter"/>
</dbReference>
<dbReference type="GO" id="GO:0031992">
    <property type="term" value="F:energy transducer activity"/>
    <property type="evidence" value="ECO:0007669"/>
    <property type="project" value="TreeGrafter"/>
</dbReference>
<evidence type="ECO:0000256" key="7">
    <source>
        <dbReference type="ARBA" id="ARBA00022692"/>
    </source>
</evidence>
<sequence length="342" mass="35643">MQIPSTMRAGHVGAILALAMVLSLGACGGGEEAPPSPPPAAQPATPASAPVATDETGGESMVVQPSVVDTLSVDELLERADQAVKESQLFVPAGESAFEMYLRVLEQEPMQVRAKNALMDLFPYAVLYVEQRTSAGDLAESERVLGMMEEADENAPAVPRLQRGVAQLRDRVAAEAQRAADRAAAQAEAQAQAAAQAQAQAQAAQAAAASAPAAPAPVSEAPAPTPAPAAAPVVAAPPPAPTPVAPAPPPTTPSQVQSATPPSVVSQVQPRYPPVALRRRVEGSVEVAFTIMPDGSVSNVRVVSARPANTFDREVINAMERWRFTPPGRQVESRRVFDFKLP</sequence>